<protein>
    <recommendedName>
        <fullName evidence="4">Transposase</fullName>
    </recommendedName>
</protein>
<comment type="caution">
    <text evidence="2">The sequence shown here is derived from an EMBL/GenBank/DDBJ whole genome shotgun (WGS) entry which is preliminary data.</text>
</comment>
<dbReference type="AlphaFoldDB" id="A0A3A6T3G9"/>
<feature type="compositionally biased region" description="Basic residues" evidence="1">
    <location>
        <begin position="61"/>
        <end position="71"/>
    </location>
</feature>
<evidence type="ECO:0000313" key="3">
    <source>
        <dbReference type="Proteomes" id="UP000273022"/>
    </source>
</evidence>
<organism evidence="2 3">
    <name type="scientific">Parashewanella spongiae</name>
    <dbReference type="NCBI Taxonomy" id="342950"/>
    <lineage>
        <taxon>Bacteria</taxon>
        <taxon>Pseudomonadati</taxon>
        <taxon>Pseudomonadota</taxon>
        <taxon>Gammaproteobacteria</taxon>
        <taxon>Alteromonadales</taxon>
        <taxon>Shewanellaceae</taxon>
        <taxon>Parashewanella</taxon>
    </lineage>
</organism>
<feature type="non-terminal residue" evidence="2">
    <location>
        <position position="184"/>
    </location>
</feature>
<dbReference type="RefSeq" id="WP_207805344.1">
    <property type="nucleotide sequence ID" value="NZ_ML064799.1"/>
</dbReference>
<feature type="compositionally biased region" description="Acidic residues" evidence="1">
    <location>
        <begin position="44"/>
        <end position="54"/>
    </location>
</feature>
<proteinExistence type="predicted"/>
<name>A0A3A6T3G9_9GAMM</name>
<keyword evidence="3" id="KW-1185">Reference proteome</keyword>
<evidence type="ECO:0008006" key="4">
    <source>
        <dbReference type="Google" id="ProtNLM"/>
    </source>
</evidence>
<evidence type="ECO:0000313" key="2">
    <source>
        <dbReference type="EMBL" id="RJY02437.1"/>
    </source>
</evidence>
<gene>
    <name evidence="2" type="ORF">D5R81_19220</name>
</gene>
<evidence type="ECO:0000256" key="1">
    <source>
        <dbReference type="SAM" id="MobiDB-lite"/>
    </source>
</evidence>
<accession>A0A3A6T3G9</accession>
<dbReference type="Proteomes" id="UP000273022">
    <property type="component" value="Unassembled WGS sequence"/>
</dbReference>
<reference evidence="2 3" key="1">
    <citation type="submission" date="2018-09" db="EMBL/GenBank/DDBJ databases">
        <title>Phylogeny of the Shewanellaceae, and recommendation for two new genera, Pseudoshewanella and Parashewanella.</title>
        <authorList>
            <person name="Wang G."/>
        </authorList>
    </citation>
    <scope>NUCLEOTIDE SEQUENCE [LARGE SCALE GENOMIC DNA]</scope>
    <source>
        <strain evidence="2 3">KCTC 22492</strain>
    </source>
</reference>
<sequence>MILKLKIPDLSDSVCPECRPTVETLQQTIVELSERVQILEDEIKELNTDPDNDENGSNKGKSSKRKGKRSKTANLQIHNEKVIEPEAHIPSNAQFIGYKTFVVQNIEINNINTCYKMARYRLADGSIVSGQLPAELKGSHFGTTLRTYVLYQHHYCQVTQSLLLEQLREWGVDISAGQLNRLLS</sequence>
<dbReference type="EMBL" id="QYYH01000216">
    <property type="protein sequence ID" value="RJY02437.1"/>
    <property type="molecule type" value="Genomic_DNA"/>
</dbReference>
<feature type="region of interest" description="Disordered" evidence="1">
    <location>
        <begin position="44"/>
        <end position="73"/>
    </location>
</feature>